<accession>A0ABM1EJV0</accession>
<dbReference type="PROSITE" id="PS50004">
    <property type="entry name" value="C2"/>
    <property type="match status" value="1"/>
</dbReference>
<keyword evidence="5" id="KW-0268">Exocytosis</keyword>
<dbReference type="Proteomes" id="UP000695022">
    <property type="component" value="Unplaced"/>
</dbReference>
<organism evidence="11 12">
    <name type="scientific">Priapulus caudatus</name>
    <name type="common">Priapulid worm</name>
    <dbReference type="NCBI Taxonomy" id="37621"/>
    <lineage>
        <taxon>Eukaryota</taxon>
        <taxon>Metazoa</taxon>
        <taxon>Ecdysozoa</taxon>
        <taxon>Scalidophora</taxon>
        <taxon>Priapulida</taxon>
        <taxon>Priapulimorpha</taxon>
        <taxon>Priapulimorphida</taxon>
        <taxon>Priapulidae</taxon>
        <taxon>Priapulus</taxon>
    </lineage>
</organism>
<feature type="domain" description="MHD1" evidence="9">
    <location>
        <begin position="263"/>
        <end position="385"/>
    </location>
</feature>
<dbReference type="InterPro" id="IPR014772">
    <property type="entry name" value="Munc13_dom-2"/>
</dbReference>
<dbReference type="Pfam" id="PF00168">
    <property type="entry name" value="C2"/>
    <property type="match status" value="1"/>
</dbReference>
<feature type="domain" description="MHD2" evidence="10">
    <location>
        <begin position="500"/>
        <end position="608"/>
    </location>
</feature>
<evidence type="ECO:0000259" key="10">
    <source>
        <dbReference type="PROSITE" id="PS51259"/>
    </source>
</evidence>
<dbReference type="PROSITE" id="PS51259">
    <property type="entry name" value="MHD2"/>
    <property type="match status" value="1"/>
</dbReference>
<dbReference type="CDD" id="cd04009">
    <property type="entry name" value="C2B_Munc13-like"/>
    <property type="match status" value="1"/>
</dbReference>
<dbReference type="GeneID" id="106812963"/>
<comment type="similarity">
    <text evidence="4">Belongs to the unc-13 family.</text>
</comment>
<evidence type="ECO:0000256" key="3">
    <source>
        <dbReference type="ARBA" id="ARBA00004603"/>
    </source>
</evidence>
<evidence type="ECO:0000256" key="1">
    <source>
        <dbReference type="ARBA" id="ARBA00004172"/>
    </source>
</evidence>
<evidence type="ECO:0000256" key="6">
    <source>
        <dbReference type="ARBA" id="ARBA00022490"/>
    </source>
</evidence>
<name>A0ABM1EJV0_PRICU</name>
<protein>
    <submittedName>
        <fullName evidence="12">BAI1-associated protein 3-like isoform X1</fullName>
    </submittedName>
</protein>
<dbReference type="PANTHER" id="PTHR45999">
    <property type="entry name" value="UNC-13-4A, ISOFORM B"/>
    <property type="match status" value="1"/>
</dbReference>
<dbReference type="PROSITE" id="PS51258">
    <property type="entry name" value="MHD1"/>
    <property type="match status" value="1"/>
</dbReference>
<dbReference type="PANTHER" id="PTHR45999:SF4">
    <property type="entry name" value="UNC-13-4A, ISOFORM B"/>
    <property type="match status" value="1"/>
</dbReference>
<dbReference type="Gene3D" id="2.60.40.150">
    <property type="entry name" value="C2 domain"/>
    <property type="match status" value="1"/>
</dbReference>
<evidence type="ECO:0000256" key="5">
    <source>
        <dbReference type="ARBA" id="ARBA00022483"/>
    </source>
</evidence>
<dbReference type="Pfam" id="PF06292">
    <property type="entry name" value="MUN"/>
    <property type="match status" value="1"/>
</dbReference>
<feature type="domain" description="C2" evidence="8">
    <location>
        <begin position="623"/>
        <end position="749"/>
    </location>
</feature>
<dbReference type="RefSeq" id="XP_014672471.1">
    <property type="nucleotide sequence ID" value="XM_014816985.1"/>
</dbReference>
<comment type="subcellular location">
    <subcellularLocation>
        <location evidence="2">Cytoplasm</location>
    </subcellularLocation>
    <subcellularLocation>
        <location evidence="3">Late endosome</location>
    </subcellularLocation>
    <subcellularLocation>
        <location evidence="1">Recycling endosome</location>
    </subcellularLocation>
</comment>
<evidence type="ECO:0000256" key="4">
    <source>
        <dbReference type="ARBA" id="ARBA00005823"/>
    </source>
</evidence>
<dbReference type="InterPro" id="IPR014770">
    <property type="entry name" value="Munc13_1"/>
</dbReference>
<evidence type="ECO:0000259" key="9">
    <source>
        <dbReference type="PROSITE" id="PS51258"/>
    </source>
</evidence>
<dbReference type="Gene3D" id="1.10.357.50">
    <property type="match status" value="1"/>
</dbReference>
<evidence type="ECO:0000313" key="12">
    <source>
        <dbReference type="RefSeq" id="XP_014672471.1"/>
    </source>
</evidence>
<evidence type="ECO:0000256" key="2">
    <source>
        <dbReference type="ARBA" id="ARBA00004496"/>
    </source>
</evidence>
<evidence type="ECO:0000313" key="11">
    <source>
        <dbReference type="Proteomes" id="UP000695022"/>
    </source>
</evidence>
<keyword evidence="6" id="KW-0963">Cytoplasm</keyword>
<gene>
    <name evidence="12" type="primary">LOC106812963</name>
</gene>
<dbReference type="InterPro" id="IPR035892">
    <property type="entry name" value="C2_domain_sf"/>
</dbReference>
<dbReference type="SMART" id="SM00239">
    <property type="entry name" value="C2"/>
    <property type="match status" value="1"/>
</dbReference>
<dbReference type="InterPro" id="IPR000008">
    <property type="entry name" value="C2_dom"/>
</dbReference>
<keyword evidence="11" id="KW-1185">Reference proteome</keyword>
<sequence>MCRWKAYSRKHMEHPFDYAFLHGLLQQLDAKWAASDLSRDEVEEETLDPPARSNCTDLPSVECVSTPPLNKHAEESLAESFNLFIEFCMSLLRKQRDIFPPSNRAASHKLENLLKCLHEIHNLKVFKKCCPFQKELHTEITQIIKKGTLEWYEKQHALTKTTVRSEDDVVSGLIELTNILNSDIQKGQQYYNTIFERVVGVSYTAVTYRQLEKLLSDDVCAAMEDEFTEEVAAPIDQLANSADVTNLKDDNNPIGMQIGTNLFELYLALQEFAQMKSYLPHSETKSLSVSHFHEWFKGAVNRWLKIAQTKANIRIKKAIELDKKVTVVDPQVKHSSSAVDTACCFTQIREFWKQLAWPDTAGAYVFVTKVLEDICNGAIFYADEVHKKLQAAGYYDDSGVFDVTEELCITINNIEQVRRSLKPLPEDLRFSEIYHAVDKAYGKDSGRQCKVALYGVLKSSDEDVINKIKEVIEHVGEKMRPDIGKSVFHLAWAPESVPAEDAIESLLSYLDNNLDTLNKSLLRTNFDRLLAEIWHVVLDEIKKMLETNMGKKPVFYSRLYDALDILREFFHANEKGLPMQTIMSREYEALQDLLRLHKSETNTLVDMFYLEKIDIQKCTEDSRFGVLTVRVYYNFSSEELSVEILNAKDIIPLDTNGLSDPFVMIELVPSHNFPTCQVQRTKIVKKSLNPLFDESFGFTVNPDQCRHESAMVQFTVMDHDIMFANDFAGEAYFSLNGIPGLKGEKAGGYSNLKQTQLILTQPKPREIIPKRKRKPSLVSGPFQVLELRTWDKDATEFVKKIKARESLAITK</sequence>
<dbReference type="InterPro" id="IPR052095">
    <property type="entry name" value="UNC-13_domain"/>
</dbReference>
<dbReference type="SUPFAM" id="SSF49562">
    <property type="entry name" value="C2 domain (Calcium/lipid-binding domain, CaLB)"/>
    <property type="match status" value="1"/>
</dbReference>
<dbReference type="InterPro" id="IPR010439">
    <property type="entry name" value="MUN_dom"/>
</dbReference>
<evidence type="ECO:0000256" key="7">
    <source>
        <dbReference type="ARBA" id="ARBA00022753"/>
    </source>
</evidence>
<proteinExistence type="inferred from homology"/>
<reference evidence="12" key="1">
    <citation type="submission" date="2025-08" db="UniProtKB">
        <authorList>
            <consortium name="RefSeq"/>
        </authorList>
    </citation>
    <scope>IDENTIFICATION</scope>
</reference>
<keyword evidence="7" id="KW-0967">Endosome</keyword>
<evidence type="ECO:0000259" key="8">
    <source>
        <dbReference type="PROSITE" id="PS50004"/>
    </source>
</evidence>